<evidence type="ECO:0000256" key="3">
    <source>
        <dbReference type="ARBA" id="ARBA00022729"/>
    </source>
</evidence>
<dbReference type="PIRSF" id="PIRSF002741">
    <property type="entry name" value="MppA"/>
    <property type="match status" value="1"/>
</dbReference>
<comment type="subcellular location">
    <subcellularLocation>
        <location evidence="1">Cell membrane</location>
        <topology evidence="1">Lipid-anchor</topology>
    </subcellularLocation>
</comment>
<evidence type="ECO:0000256" key="2">
    <source>
        <dbReference type="ARBA" id="ARBA00005695"/>
    </source>
</evidence>
<dbReference type="GO" id="GO:0042597">
    <property type="term" value="C:periplasmic space"/>
    <property type="evidence" value="ECO:0007669"/>
    <property type="project" value="UniProtKB-ARBA"/>
</dbReference>
<feature type="domain" description="Solute-binding protein family 5" evidence="5">
    <location>
        <begin position="88"/>
        <end position="450"/>
    </location>
</feature>
<feature type="signal peptide" evidence="4">
    <location>
        <begin position="1"/>
        <end position="25"/>
    </location>
</feature>
<dbReference type="GO" id="GO:0043190">
    <property type="term" value="C:ATP-binding cassette (ABC) transporter complex"/>
    <property type="evidence" value="ECO:0007669"/>
    <property type="project" value="InterPro"/>
</dbReference>
<reference evidence="6 7" key="1">
    <citation type="journal article" date="2019" name="Indoor Air">
        <title>Impacts of indoor surface finishes on bacterial viability.</title>
        <authorList>
            <person name="Hu J."/>
            <person name="Maamar S.B."/>
            <person name="Glawe A.J."/>
            <person name="Gottel N."/>
            <person name="Gilbert J.A."/>
            <person name="Hartmann E.M."/>
        </authorList>
    </citation>
    <scope>NUCLEOTIDE SEQUENCE [LARGE SCALE GENOMIC DNA]</scope>
    <source>
        <strain evidence="6 7">AF060A6</strain>
    </source>
</reference>
<dbReference type="PANTHER" id="PTHR30290:SF38">
    <property type="entry name" value="D,D-DIPEPTIDE-BINDING PERIPLASMIC PROTEIN DDPA-RELATED"/>
    <property type="match status" value="1"/>
</dbReference>
<comment type="caution">
    <text evidence="6">The sequence shown here is derived from an EMBL/GenBank/DDBJ whole genome shotgun (WGS) entry which is preliminary data.</text>
</comment>
<dbReference type="GO" id="GO:0015833">
    <property type="term" value="P:peptide transport"/>
    <property type="evidence" value="ECO:0007669"/>
    <property type="project" value="TreeGrafter"/>
</dbReference>
<dbReference type="EMBL" id="SLUB01000083">
    <property type="protein sequence ID" value="THE09380.1"/>
    <property type="molecule type" value="Genomic_DNA"/>
</dbReference>
<sequence>MKRSLQLVIALLFTVLLFGCGNQEGSDSTKSTGETDQAAAEPVKGGTLNVAFASDPDTLDWMSTGATATRDVGWHIFENLFALDKDYQVKPMVAEDYNVSDDQKVYTIKIREGVNFHDGSTVTAEDVVASFERWGKISSVGKNAYKYIESVKELDELTVEVKLNQVYSSLMSDMAAPKSALMIIPKEIAETAGEKPLTTEQYIGTGPYQFENWERGKEIVLTRFEDYSAREEEDWGGLTGKKVAYFDEIKFLIVKDPQVMINGLKTEIYDYAQSIPTDLYEVVEATPNIDPVTYINGYSVTTPDQSEPPFNDLKVRQALSLVLDKKAIAESTYGNPDFYQLDGALFDPEQTELYSYQGSDDYLAYDKEKAKQLLEESDYNGEPVKIMFSNDSDTYKRISQMMKQQMEEIGFVVELVPYEWATYLEKWQDPANWDLVVVGWSTRFSPSELGMLVMDTASSGWYNSERWGSLLNKWGVTASPDERKEILADMNQTVNDELPFIKIANETKLDIKSEKIPVYDNWVGQRFWNTWKNQ</sequence>
<dbReference type="STRING" id="1033734.GCA_000285535_01030"/>
<evidence type="ECO:0000259" key="5">
    <source>
        <dbReference type="Pfam" id="PF00496"/>
    </source>
</evidence>
<protein>
    <recommendedName>
        <fullName evidence="5">Solute-binding protein family 5 domain-containing protein</fullName>
    </recommendedName>
</protein>
<name>A0A4S3PJ01_9BACI</name>
<dbReference type="InterPro" id="IPR039424">
    <property type="entry name" value="SBP_5"/>
</dbReference>
<dbReference type="GO" id="GO:1904680">
    <property type="term" value="F:peptide transmembrane transporter activity"/>
    <property type="evidence" value="ECO:0007669"/>
    <property type="project" value="TreeGrafter"/>
</dbReference>
<keyword evidence="7" id="KW-1185">Reference proteome</keyword>
<evidence type="ECO:0000313" key="6">
    <source>
        <dbReference type="EMBL" id="THE09380.1"/>
    </source>
</evidence>
<organism evidence="6 7">
    <name type="scientific">Bacillus timonensis</name>
    <dbReference type="NCBI Taxonomy" id="1033734"/>
    <lineage>
        <taxon>Bacteria</taxon>
        <taxon>Bacillati</taxon>
        <taxon>Bacillota</taxon>
        <taxon>Bacilli</taxon>
        <taxon>Bacillales</taxon>
        <taxon>Bacillaceae</taxon>
        <taxon>Bacillus</taxon>
    </lineage>
</organism>
<dbReference type="Gene3D" id="3.40.190.10">
    <property type="entry name" value="Periplasmic binding protein-like II"/>
    <property type="match status" value="1"/>
</dbReference>
<dbReference type="SUPFAM" id="SSF53850">
    <property type="entry name" value="Periplasmic binding protein-like II"/>
    <property type="match status" value="1"/>
</dbReference>
<accession>A0A4S3PJ01</accession>
<comment type="similarity">
    <text evidence="2">Belongs to the bacterial solute-binding protein 5 family.</text>
</comment>
<dbReference type="PROSITE" id="PS01040">
    <property type="entry name" value="SBP_BACTERIAL_5"/>
    <property type="match status" value="1"/>
</dbReference>
<dbReference type="Pfam" id="PF00496">
    <property type="entry name" value="SBP_bac_5"/>
    <property type="match status" value="1"/>
</dbReference>
<dbReference type="InterPro" id="IPR000914">
    <property type="entry name" value="SBP_5_dom"/>
</dbReference>
<dbReference type="PROSITE" id="PS51257">
    <property type="entry name" value="PROKAR_LIPOPROTEIN"/>
    <property type="match status" value="1"/>
</dbReference>
<dbReference type="AlphaFoldDB" id="A0A4S3PJ01"/>
<dbReference type="OrthoDB" id="9796817at2"/>
<dbReference type="InterPro" id="IPR023765">
    <property type="entry name" value="SBP_5_CS"/>
</dbReference>
<gene>
    <name evidence="6" type="ORF">E1I69_22625</name>
</gene>
<dbReference type="InterPro" id="IPR030678">
    <property type="entry name" value="Peptide/Ni-bd"/>
</dbReference>
<evidence type="ECO:0000313" key="7">
    <source>
        <dbReference type="Proteomes" id="UP000306477"/>
    </source>
</evidence>
<dbReference type="RefSeq" id="WP_136381790.1">
    <property type="nucleotide sequence ID" value="NZ_SLUB01000083.1"/>
</dbReference>
<evidence type="ECO:0000256" key="4">
    <source>
        <dbReference type="SAM" id="SignalP"/>
    </source>
</evidence>
<dbReference type="Proteomes" id="UP000306477">
    <property type="component" value="Unassembled WGS sequence"/>
</dbReference>
<evidence type="ECO:0000256" key="1">
    <source>
        <dbReference type="ARBA" id="ARBA00004193"/>
    </source>
</evidence>
<proteinExistence type="inferred from homology"/>
<feature type="chain" id="PRO_5038646489" description="Solute-binding protein family 5 domain-containing protein" evidence="4">
    <location>
        <begin position="26"/>
        <end position="534"/>
    </location>
</feature>
<keyword evidence="3 4" id="KW-0732">Signal</keyword>
<dbReference type="PANTHER" id="PTHR30290">
    <property type="entry name" value="PERIPLASMIC BINDING COMPONENT OF ABC TRANSPORTER"/>
    <property type="match status" value="1"/>
</dbReference>
<dbReference type="Gene3D" id="3.10.105.10">
    <property type="entry name" value="Dipeptide-binding Protein, Domain 3"/>
    <property type="match status" value="1"/>
</dbReference>